<dbReference type="InterPro" id="IPR039128">
    <property type="entry name" value="TRIP4-like"/>
</dbReference>
<feature type="compositionally biased region" description="Low complexity" evidence="2">
    <location>
        <begin position="261"/>
        <end position="271"/>
    </location>
</feature>
<feature type="compositionally biased region" description="Basic residues" evidence="2">
    <location>
        <begin position="148"/>
        <end position="157"/>
    </location>
</feature>
<feature type="non-terminal residue" evidence="4">
    <location>
        <position position="492"/>
    </location>
</feature>
<proteinExistence type="predicted"/>
<evidence type="ECO:0000313" key="5">
    <source>
        <dbReference type="Proteomes" id="UP000094236"/>
    </source>
</evidence>
<dbReference type="Proteomes" id="UP000094236">
    <property type="component" value="Unassembled WGS sequence"/>
</dbReference>
<reference evidence="5" key="1">
    <citation type="submission" date="2016-05" db="EMBL/GenBank/DDBJ databases">
        <title>Comparative genomics of biotechnologically important yeasts.</title>
        <authorList>
            <consortium name="DOE Joint Genome Institute"/>
            <person name="Riley R."/>
            <person name="Haridas S."/>
            <person name="Wolfe K.H."/>
            <person name="Lopes M.R."/>
            <person name="Hittinger C.T."/>
            <person name="Goker M."/>
            <person name="Salamov A."/>
            <person name="Wisecaver J."/>
            <person name="Long T.M."/>
            <person name="Aerts A.L."/>
            <person name="Barry K."/>
            <person name="Choi C."/>
            <person name="Clum A."/>
            <person name="Coughlan A.Y."/>
            <person name="Deshpande S."/>
            <person name="Douglass A.P."/>
            <person name="Hanson S.J."/>
            <person name="Klenk H.-P."/>
            <person name="Labutti K."/>
            <person name="Lapidus A."/>
            <person name="Lindquist E."/>
            <person name="Lipzen A."/>
            <person name="Meier-Kolthoff J.P."/>
            <person name="Ohm R.A."/>
            <person name="Otillar R.P."/>
            <person name="Pangilinan J."/>
            <person name="Peng Y."/>
            <person name="Rokas A."/>
            <person name="Rosa C.A."/>
            <person name="Scheuner C."/>
            <person name="Sibirny A.A."/>
            <person name="Slot J.C."/>
            <person name="Stielow J.B."/>
            <person name="Sun H."/>
            <person name="Kurtzman C.P."/>
            <person name="Blackwell M."/>
            <person name="Grigoriev I.V."/>
            <person name="Jeffries T.W."/>
        </authorList>
    </citation>
    <scope>NUCLEOTIDE SEQUENCE [LARGE SCALE GENOMIC DNA]</scope>
    <source>
        <strain evidence="5">NRRL Y-2460</strain>
    </source>
</reference>
<dbReference type="GO" id="GO:0045893">
    <property type="term" value="P:positive regulation of DNA-templated transcription"/>
    <property type="evidence" value="ECO:0007669"/>
    <property type="project" value="TreeGrafter"/>
</dbReference>
<evidence type="ECO:0000259" key="3">
    <source>
        <dbReference type="Pfam" id="PF06221"/>
    </source>
</evidence>
<dbReference type="PANTHER" id="PTHR12963">
    <property type="entry name" value="THYROID RECEPTOR INTERACTING PROTEIN RELATED"/>
    <property type="match status" value="1"/>
</dbReference>
<feature type="region of interest" description="Disordered" evidence="2">
    <location>
        <begin position="69"/>
        <end position="88"/>
    </location>
</feature>
<dbReference type="Pfam" id="PF06221">
    <property type="entry name" value="zf-C2HC5"/>
    <property type="match status" value="1"/>
</dbReference>
<keyword evidence="5" id="KW-1185">Reference proteome</keyword>
<dbReference type="GO" id="GO:0072344">
    <property type="term" value="P:rescue of stalled ribosome"/>
    <property type="evidence" value="ECO:0007669"/>
    <property type="project" value="InterPro"/>
</dbReference>
<gene>
    <name evidence="4" type="ORF">PACTADRAFT_19414</name>
</gene>
<dbReference type="InterPro" id="IPR009349">
    <property type="entry name" value="TRIP4/RQT4_C2HC5_Znf"/>
</dbReference>
<dbReference type="STRING" id="669874.A0A1E4TQB3"/>
<dbReference type="OrthoDB" id="338816at2759"/>
<feature type="region of interest" description="Disordered" evidence="2">
    <location>
        <begin position="102"/>
        <end position="157"/>
    </location>
</feature>
<feature type="domain" description="TRIP4/RQT4 C2HC5-type zinc finger" evidence="3">
    <location>
        <begin position="192"/>
        <end position="242"/>
    </location>
</feature>
<dbReference type="PANTHER" id="PTHR12963:SF4">
    <property type="entry name" value="ACTIVATING SIGNAL COINTEGRATOR 1"/>
    <property type="match status" value="1"/>
</dbReference>
<dbReference type="AlphaFoldDB" id="A0A1E4TQB3"/>
<feature type="coiled-coil region" evidence="1">
    <location>
        <begin position="301"/>
        <end position="335"/>
    </location>
</feature>
<feature type="compositionally biased region" description="Polar residues" evidence="2">
    <location>
        <begin position="102"/>
        <end position="135"/>
    </location>
</feature>
<name>A0A1E4TQB3_PACTA</name>
<evidence type="ECO:0000256" key="2">
    <source>
        <dbReference type="SAM" id="MobiDB-lite"/>
    </source>
</evidence>
<dbReference type="EMBL" id="KV454017">
    <property type="protein sequence ID" value="ODV93943.1"/>
    <property type="molecule type" value="Genomic_DNA"/>
</dbReference>
<evidence type="ECO:0000313" key="4">
    <source>
        <dbReference type="EMBL" id="ODV93943.1"/>
    </source>
</evidence>
<keyword evidence="1" id="KW-0175">Coiled coil</keyword>
<dbReference type="GO" id="GO:0008270">
    <property type="term" value="F:zinc ion binding"/>
    <property type="evidence" value="ECO:0007669"/>
    <property type="project" value="InterPro"/>
</dbReference>
<evidence type="ECO:0000256" key="1">
    <source>
        <dbReference type="SAM" id="Coils"/>
    </source>
</evidence>
<feature type="non-terminal residue" evidence="4">
    <location>
        <position position="1"/>
    </location>
</feature>
<feature type="compositionally biased region" description="Basic and acidic residues" evidence="2">
    <location>
        <begin position="71"/>
        <end position="87"/>
    </location>
</feature>
<protein>
    <recommendedName>
        <fullName evidence="3">TRIP4/RQT4 C2HC5-type zinc finger domain-containing protein</fullName>
    </recommendedName>
</protein>
<dbReference type="GO" id="GO:0180022">
    <property type="term" value="C:RQC-trigger complex"/>
    <property type="evidence" value="ECO:0007669"/>
    <property type="project" value="InterPro"/>
</dbReference>
<dbReference type="GO" id="GO:0005634">
    <property type="term" value="C:nucleus"/>
    <property type="evidence" value="ECO:0007669"/>
    <property type="project" value="InterPro"/>
</dbReference>
<organism evidence="4 5">
    <name type="scientific">Pachysolen tannophilus NRRL Y-2460</name>
    <dbReference type="NCBI Taxonomy" id="669874"/>
    <lineage>
        <taxon>Eukaryota</taxon>
        <taxon>Fungi</taxon>
        <taxon>Dikarya</taxon>
        <taxon>Ascomycota</taxon>
        <taxon>Saccharomycotina</taxon>
        <taxon>Pichiomycetes</taxon>
        <taxon>Pachysolenaceae</taxon>
        <taxon>Pachysolen</taxon>
    </lineage>
</organism>
<sequence length="492" mass="56410">IKSYCISFISKILPLDDDTLSQIVDYALNNLHSQEEVQNHFINLIGQDPESLEFITRLQSMLFGGNDVEEEKSKSKIKDRNSDKDLRSSAVVSLKQHNTVSKGNVWNQNLKNSKDLGTSNKQRLSKNNSSSTTSELLDKKPAQAAKNAKSKSTKKRTLNNLKDVEAALLQLEINSSDPTLPQEQMQTGRPIRVCNCMATKHPLFEFYPNCLNCGKIICAKEGLQPCSFCGKELLSDKEKLEIMNILTREKIDLENKGIKKSSSSPGPTSASNENKKKKYTILINSLTSNSREEQDKLFKKIEAQNALKNQREQEILEEEKKIAEQKEELKKYSQLKDKDPELIKAQERLDNLLNFQSAGAERTKIIDQASDFELPNQSELNVWASPMERALQLKKQQRQLRKQEELIKERSGRGRKVLDLSIRDGKVFVREEVTSKSLDDDENVDDEDDEDKDMKHLEKQIANQKLLESEKNFQNVWDYDKDKSRWEAPIYI</sequence>
<feature type="region of interest" description="Disordered" evidence="2">
    <location>
        <begin position="256"/>
        <end position="275"/>
    </location>
</feature>
<accession>A0A1E4TQB3</accession>